<reference evidence="1" key="1">
    <citation type="submission" date="2021-05" db="EMBL/GenBank/DDBJ databases">
        <authorList>
            <person name="Scholz U."/>
            <person name="Mascher M."/>
            <person name="Fiebig A."/>
        </authorList>
    </citation>
    <scope>NUCLEOTIDE SEQUENCE [LARGE SCALE GENOMIC DNA]</scope>
</reference>
<name>A0ACD5YF94_AVESA</name>
<keyword evidence="2" id="KW-1185">Reference proteome</keyword>
<evidence type="ECO:0000313" key="1">
    <source>
        <dbReference type="EnsemblPlants" id="AVESA.00010b.r2.5DG0962710.1.CDS"/>
    </source>
</evidence>
<evidence type="ECO:0000313" key="2">
    <source>
        <dbReference type="Proteomes" id="UP001732700"/>
    </source>
</evidence>
<dbReference type="Proteomes" id="UP001732700">
    <property type="component" value="Chromosome 5D"/>
</dbReference>
<sequence>MAATAASSSLALCALLALCLVPHAVSRTNPGAAAAAAVLELEGSSSSSVLSEHVHGFPCDNVVVLHIPHDRICDPDRCGGLCVEQYMWKYPGIKAVVGDCAGENPHECVCSFLC</sequence>
<dbReference type="EnsemblPlants" id="AVESA.00010b.r2.5DG0962710.1">
    <property type="protein sequence ID" value="AVESA.00010b.r2.5DG0962710.1.CDS"/>
    <property type="gene ID" value="AVESA.00010b.r2.5DG0962710"/>
</dbReference>
<proteinExistence type="predicted"/>
<protein>
    <submittedName>
        <fullName evidence="1">Uncharacterized protein</fullName>
    </submittedName>
</protein>
<organism evidence="1 2">
    <name type="scientific">Avena sativa</name>
    <name type="common">Oat</name>
    <dbReference type="NCBI Taxonomy" id="4498"/>
    <lineage>
        <taxon>Eukaryota</taxon>
        <taxon>Viridiplantae</taxon>
        <taxon>Streptophyta</taxon>
        <taxon>Embryophyta</taxon>
        <taxon>Tracheophyta</taxon>
        <taxon>Spermatophyta</taxon>
        <taxon>Magnoliopsida</taxon>
        <taxon>Liliopsida</taxon>
        <taxon>Poales</taxon>
        <taxon>Poaceae</taxon>
        <taxon>BOP clade</taxon>
        <taxon>Pooideae</taxon>
        <taxon>Poodae</taxon>
        <taxon>Poeae</taxon>
        <taxon>Poeae Chloroplast Group 1 (Aveneae type)</taxon>
        <taxon>Aveninae</taxon>
        <taxon>Avena</taxon>
    </lineage>
</organism>
<reference evidence="1" key="2">
    <citation type="submission" date="2025-09" db="UniProtKB">
        <authorList>
            <consortium name="EnsemblPlants"/>
        </authorList>
    </citation>
    <scope>IDENTIFICATION</scope>
</reference>
<accession>A0ACD5YF94</accession>